<proteinExistence type="predicted"/>
<dbReference type="Proteomes" id="UP000770661">
    <property type="component" value="Unassembled WGS sequence"/>
</dbReference>
<dbReference type="AlphaFoldDB" id="A0A8J4YLA8"/>
<dbReference type="EMBL" id="JACEEZ010005435">
    <property type="protein sequence ID" value="KAG0725634.1"/>
    <property type="molecule type" value="Genomic_DNA"/>
</dbReference>
<reference evidence="2" key="1">
    <citation type="submission" date="2020-07" db="EMBL/GenBank/DDBJ databases">
        <title>The High-quality genome of the commercially important snow crab, Chionoecetes opilio.</title>
        <authorList>
            <person name="Jeong J.-H."/>
            <person name="Ryu S."/>
        </authorList>
    </citation>
    <scope>NUCLEOTIDE SEQUENCE</scope>
    <source>
        <strain evidence="2">MADBK_172401_WGS</strain>
        <tissue evidence="2">Digestive gland</tissue>
    </source>
</reference>
<gene>
    <name evidence="2" type="ORF">GWK47_038225</name>
</gene>
<dbReference type="OrthoDB" id="6373033at2759"/>
<evidence type="ECO:0000313" key="3">
    <source>
        <dbReference type="Proteomes" id="UP000770661"/>
    </source>
</evidence>
<dbReference type="PROSITE" id="PS51257">
    <property type="entry name" value="PROKAR_LIPOPROTEIN"/>
    <property type="match status" value="1"/>
</dbReference>
<sequence>MRGAPRWPTPRNPDEPSLVPLATGVSVLMACRLARVFRRDGEGGGAEETPGWPCPQGTSASRGNTGAHQKTSLAPHSLIQGGFPPGLAGGPMSPPPPNKAPAPVGAPRRRVHRHAVACRKTPQRGFGTTRERRKGNALFPMAPRSRAGRPVSLYCGSVDPGSGEQVPRFCPGWDRDVLANSETAPPSRNELVGPSSTPRTRPAPPGGSCGNTTAPPDGLQAPPTAASKGQLGEGHHHHPGEPTDLGAQGRGWAKGPKWIPSQSRGFPGERGGGAGAPKRPLNGPPSLHFPPHLQQLKAQGERAAHTAPSP</sequence>
<comment type="caution">
    <text evidence="2">The sequence shown here is derived from an EMBL/GenBank/DDBJ whole genome shotgun (WGS) entry which is preliminary data.</text>
</comment>
<feature type="compositionally biased region" description="Basic residues" evidence="1">
    <location>
        <begin position="107"/>
        <end position="117"/>
    </location>
</feature>
<feature type="compositionally biased region" description="Polar residues" evidence="1">
    <location>
        <begin position="56"/>
        <end position="74"/>
    </location>
</feature>
<organism evidence="2 3">
    <name type="scientific">Chionoecetes opilio</name>
    <name type="common">Atlantic snow crab</name>
    <name type="synonym">Cancer opilio</name>
    <dbReference type="NCBI Taxonomy" id="41210"/>
    <lineage>
        <taxon>Eukaryota</taxon>
        <taxon>Metazoa</taxon>
        <taxon>Ecdysozoa</taxon>
        <taxon>Arthropoda</taxon>
        <taxon>Crustacea</taxon>
        <taxon>Multicrustacea</taxon>
        <taxon>Malacostraca</taxon>
        <taxon>Eumalacostraca</taxon>
        <taxon>Eucarida</taxon>
        <taxon>Decapoda</taxon>
        <taxon>Pleocyemata</taxon>
        <taxon>Brachyura</taxon>
        <taxon>Eubrachyura</taxon>
        <taxon>Majoidea</taxon>
        <taxon>Majidae</taxon>
        <taxon>Chionoecetes</taxon>
    </lineage>
</organism>
<evidence type="ECO:0000256" key="1">
    <source>
        <dbReference type="SAM" id="MobiDB-lite"/>
    </source>
</evidence>
<protein>
    <submittedName>
        <fullName evidence="2">Uncharacterized protein</fullName>
    </submittedName>
</protein>
<accession>A0A8J4YLA8</accession>
<feature type="region of interest" description="Disordered" evidence="1">
    <location>
        <begin position="177"/>
        <end position="310"/>
    </location>
</feature>
<evidence type="ECO:0000313" key="2">
    <source>
        <dbReference type="EMBL" id="KAG0725634.1"/>
    </source>
</evidence>
<feature type="region of interest" description="Disordered" evidence="1">
    <location>
        <begin position="41"/>
        <end position="135"/>
    </location>
</feature>
<keyword evidence="3" id="KW-1185">Reference proteome</keyword>
<name>A0A8J4YLA8_CHIOP</name>